<protein>
    <submittedName>
        <fullName evidence="1">Uncharacterized protein</fullName>
    </submittedName>
</protein>
<organism evidence="1 2">
    <name type="scientific">Prochlorococcus marinus str. MIT 9401</name>
    <dbReference type="NCBI Taxonomy" id="167551"/>
    <lineage>
        <taxon>Bacteria</taxon>
        <taxon>Bacillati</taxon>
        <taxon>Cyanobacteriota</taxon>
        <taxon>Cyanophyceae</taxon>
        <taxon>Synechococcales</taxon>
        <taxon>Prochlorococcaceae</taxon>
        <taxon>Prochlorococcus</taxon>
    </lineage>
</organism>
<accession>A0A0A2B0M6</accession>
<name>A0A0A2B0M6_PROMR</name>
<proteinExistence type="predicted"/>
<comment type="caution">
    <text evidence="1">The sequence shown here is derived from an EMBL/GenBank/DDBJ whole genome shotgun (WGS) entry which is preliminary data.</text>
</comment>
<reference evidence="2" key="1">
    <citation type="journal article" date="2014" name="Sci. Data">
        <title>Genomes of diverse isolates of the marine cyanobacterium Prochlorococcus.</title>
        <authorList>
            <person name="Biller S."/>
            <person name="Berube P."/>
            <person name="Thompson J."/>
            <person name="Kelly L."/>
            <person name="Roggensack S."/>
            <person name="Awad L."/>
            <person name="Roache-Johnson K."/>
            <person name="Ding H."/>
            <person name="Giovannoni S.J."/>
            <person name="Moore L.R."/>
            <person name="Chisholm S.W."/>
        </authorList>
    </citation>
    <scope>NUCLEOTIDE SEQUENCE [LARGE SCALE GENOMIC DNA]</scope>
</reference>
<sequence length="37" mass="3988">MISKVTTIPILISSNPIAIWGEGNTIQLLFSTTLSNL</sequence>
<evidence type="ECO:0000313" key="1">
    <source>
        <dbReference type="EMBL" id="KGG07623.1"/>
    </source>
</evidence>
<dbReference type="EMBL" id="JNAR01000015">
    <property type="protein sequence ID" value="KGG07623.1"/>
    <property type="molecule type" value="Genomic_DNA"/>
</dbReference>
<dbReference type="AlphaFoldDB" id="A0A0A2B0M6"/>
<evidence type="ECO:0000313" key="2">
    <source>
        <dbReference type="Proteomes" id="UP000030481"/>
    </source>
</evidence>
<gene>
    <name evidence="1" type="ORF">EV01_1238</name>
</gene>
<dbReference type="Proteomes" id="UP000030481">
    <property type="component" value="Unassembled WGS sequence"/>
</dbReference>